<dbReference type="GO" id="GO:0005524">
    <property type="term" value="F:ATP binding"/>
    <property type="evidence" value="ECO:0007669"/>
    <property type="project" value="UniProtKB-KW"/>
</dbReference>
<dbReference type="SUPFAM" id="SSF160246">
    <property type="entry name" value="EspE N-terminal domain-like"/>
    <property type="match status" value="1"/>
</dbReference>
<dbReference type="InterPro" id="IPR002586">
    <property type="entry name" value="CobQ/CobB/MinD/ParA_Nub-bd_dom"/>
</dbReference>
<dbReference type="RefSeq" id="WP_028310700.1">
    <property type="nucleotide sequence ID" value="NZ_AXWS01000007.1"/>
</dbReference>
<name>A0A8B6X2E8_9BURK</name>
<dbReference type="GO" id="GO:0004715">
    <property type="term" value="F:non-membrane spanning protein tyrosine kinase activity"/>
    <property type="evidence" value="ECO:0007669"/>
    <property type="project" value="UniProtKB-EC"/>
</dbReference>
<dbReference type="CDD" id="cd05387">
    <property type="entry name" value="BY-kinase"/>
    <property type="match status" value="1"/>
</dbReference>
<dbReference type="NCBIfam" id="TIGR01007">
    <property type="entry name" value="eps_fam"/>
    <property type="match status" value="1"/>
</dbReference>
<protein>
    <submittedName>
        <fullName evidence="5">Polysaccharide biosynthesis tyrosine autokinase</fullName>
        <ecNumber evidence="5">2.7.10.2</ecNumber>
    </submittedName>
</protein>
<dbReference type="Proteomes" id="UP000675920">
    <property type="component" value="Unplaced"/>
</dbReference>
<accession>A0A8B6X2E8</accession>
<evidence type="ECO:0000256" key="1">
    <source>
        <dbReference type="ARBA" id="ARBA00022741"/>
    </source>
</evidence>
<evidence type="ECO:0000256" key="2">
    <source>
        <dbReference type="ARBA" id="ARBA00022840"/>
    </source>
</evidence>
<dbReference type="SUPFAM" id="SSF52540">
    <property type="entry name" value="P-loop containing nucleoside triphosphate hydrolases"/>
    <property type="match status" value="1"/>
</dbReference>
<keyword evidence="4" id="KW-1185">Reference proteome</keyword>
<dbReference type="InterPro" id="IPR027417">
    <property type="entry name" value="P-loop_NTPase"/>
</dbReference>
<dbReference type="Pfam" id="PF01656">
    <property type="entry name" value="CbiA"/>
    <property type="match status" value="1"/>
</dbReference>
<reference evidence="5" key="3">
    <citation type="submission" date="2025-08" db="UniProtKB">
        <authorList>
            <consortium name="RefSeq"/>
        </authorList>
    </citation>
    <scope>IDENTIFICATION</scope>
</reference>
<evidence type="ECO:0000313" key="5">
    <source>
        <dbReference type="RefSeq" id="WP_028310700.1"/>
    </source>
</evidence>
<dbReference type="EC" id="2.7.10.2" evidence="5"/>
<dbReference type="AlphaFoldDB" id="A0A8B6X2E8"/>
<dbReference type="InterPro" id="IPR050445">
    <property type="entry name" value="Bact_polysacc_biosynth/exp"/>
</dbReference>
<dbReference type="PANTHER" id="PTHR32309:SF13">
    <property type="entry name" value="FERRIC ENTEROBACTIN TRANSPORT PROTEIN FEPE"/>
    <property type="match status" value="1"/>
</dbReference>
<dbReference type="Gene3D" id="3.40.50.300">
    <property type="entry name" value="P-loop containing nucleotide triphosphate hydrolases"/>
    <property type="match status" value="1"/>
</dbReference>
<evidence type="ECO:0000313" key="4">
    <source>
        <dbReference type="Proteomes" id="UP000675920"/>
    </source>
</evidence>
<reference evidence="5" key="2">
    <citation type="journal article" date="2015" name="J. Biol. Chem.">
        <title>Streptococcus agalactiae capsule polymer length and attachment is determined by the proteins CpsABCD.</title>
        <authorList>
            <person name="Toniolo C."/>
            <person name="Balducci E."/>
            <person name="Romano M.R."/>
            <person name="Proietti D."/>
            <person name="Ferlenghi I."/>
            <person name="Grandi G."/>
            <person name="Berti F."/>
            <person name="Ros I.M."/>
            <person name="Janulczyk R."/>
        </authorList>
    </citation>
    <scope>NUCLEOTIDE SEQUENCE</scope>
</reference>
<dbReference type="InterPro" id="IPR037257">
    <property type="entry name" value="T2SS_E_N_sf"/>
</dbReference>
<dbReference type="GO" id="GO:0005886">
    <property type="term" value="C:plasma membrane"/>
    <property type="evidence" value="ECO:0007669"/>
    <property type="project" value="TreeGrafter"/>
</dbReference>
<dbReference type="InterPro" id="IPR005702">
    <property type="entry name" value="Wzc-like_C"/>
</dbReference>
<keyword evidence="1" id="KW-0547">Nucleotide-binding</keyword>
<organism evidence="4 5">
    <name type="scientific">Derxia gummosa DSM 723</name>
    <dbReference type="NCBI Taxonomy" id="1121388"/>
    <lineage>
        <taxon>Bacteria</taxon>
        <taxon>Pseudomonadati</taxon>
        <taxon>Pseudomonadota</taxon>
        <taxon>Betaproteobacteria</taxon>
        <taxon>Burkholderiales</taxon>
        <taxon>Alcaligenaceae</taxon>
        <taxon>Derxia</taxon>
    </lineage>
</organism>
<dbReference type="PANTHER" id="PTHR32309">
    <property type="entry name" value="TYROSINE-PROTEIN KINASE"/>
    <property type="match status" value="1"/>
</dbReference>
<sequence>MDFFTTVAETPAPTDLPEEVRGAPIGEILRRIRPLSDEQIQQILQHQRDHGTRFGEAAVALDLATGDEVLWALSQQFHYPYLPKARWAAGSELVTASDPFSDVAESFRDLRSRLMMNATPDDARRAIAVVSHDPGDGKTFFAANLAIAYSQLGARTLLIDADMRHPRLHSVFDLGDHSIGLSNALLTGRLDTDAVHQAEELPSLFVLPVGTEPPNPLELVQRPAFGLLLSKLLARFDHVIVDTPAASYGADARVIAAKCGAALAIARKGHTRVPQLQSFLALLGKSPARMLGVVMNEH</sequence>
<reference evidence="5" key="1">
    <citation type="journal article" date="1996" name="J. Bacteriol.">
        <title>Identification and characterization of the eps (Exopolysaccharide) gene cluster from Streptococcus thermophilus Sfi6.</title>
        <authorList>
            <person name="Stingele F."/>
            <person name="Neeser J.R."/>
            <person name="Mollet B."/>
        </authorList>
    </citation>
    <scope>NUCLEOTIDE SEQUENCE</scope>
</reference>
<feature type="domain" description="CobQ/CobB/MinD/ParA nucleotide binding" evidence="3">
    <location>
        <begin position="127"/>
        <end position="169"/>
    </location>
</feature>
<dbReference type="OrthoDB" id="9808257at2"/>
<evidence type="ECO:0000259" key="3">
    <source>
        <dbReference type="Pfam" id="PF01656"/>
    </source>
</evidence>
<proteinExistence type="predicted"/>
<keyword evidence="2" id="KW-0067">ATP-binding</keyword>